<keyword evidence="4" id="KW-0732">Signal</keyword>
<feature type="chain" id="PRO_5027921789" evidence="4">
    <location>
        <begin position="20"/>
        <end position="408"/>
    </location>
</feature>
<dbReference type="PANTHER" id="PTHR43649:SF29">
    <property type="entry name" value="OSMOPROTECTIVE COMPOUNDS-BINDING PROTEIN GGTB"/>
    <property type="match status" value="1"/>
</dbReference>
<accession>A0A7C3E4Y2</accession>
<dbReference type="EMBL" id="DSVL01000211">
    <property type="protein sequence ID" value="HFH29217.1"/>
    <property type="molecule type" value="Genomic_DNA"/>
</dbReference>
<keyword evidence="3" id="KW-0813">Transport</keyword>
<dbReference type="PANTHER" id="PTHR43649">
    <property type="entry name" value="ARABINOSE-BINDING PROTEIN-RELATED"/>
    <property type="match status" value="1"/>
</dbReference>
<dbReference type="CDD" id="cd13585">
    <property type="entry name" value="PBP2_TMBP_like"/>
    <property type="match status" value="1"/>
</dbReference>
<evidence type="ECO:0000313" key="5">
    <source>
        <dbReference type="EMBL" id="HFH29217.1"/>
    </source>
</evidence>
<dbReference type="Pfam" id="PF01547">
    <property type="entry name" value="SBP_bac_1"/>
    <property type="match status" value="1"/>
</dbReference>
<dbReference type="Gene3D" id="3.40.190.10">
    <property type="entry name" value="Periplasmic binding protein-like II"/>
    <property type="match status" value="2"/>
</dbReference>
<comment type="subcellular location">
    <subcellularLocation>
        <location evidence="1">Periplasm</location>
    </subcellularLocation>
</comment>
<feature type="signal peptide" evidence="4">
    <location>
        <begin position="1"/>
        <end position="19"/>
    </location>
</feature>
<dbReference type="InterPro" id="IPR006059">
    <property type="entry name" value="SBP"/>
</dbReference>
<evidence type="ECO:0000256" key="2">
    <source>
        <dbReference type="ARBA" id="ARBA00008520"/>
    </source>
</evidence>
<name>A0A7C3E4Y2_9SPIR</name>
<reference evidence="5" key="1">
    <citation type="journal article" date="2020" name="mSystems">
        <title>Genome- and Community-Level Interaction Insights into Carbon Utilization and Element Cycling Functions of Hydrothermarchaeota in Hydrothermal Sediment.</title>
        <authorList>
            <person name="Zhou Z."/>
            <person name="Liu Y."/>
            <person name="Xu W."/>
            <person name="Pan J."/>
            <person name="Luo Z.H."/>
            <person name="Li M."/>
        </authorList>
    </citation>
    <scope>NUCLEOTIDE SEQUENCE [LARGE SCALE GENOMIC DNA]</scope>
    <source>
        <strain evidence="5">SpSt-503</strain>
    </source>
</reference>
<protein>
    <submittedName>
        <fullName evidence="5">Sugar ABC transporter substrate-binding protein</fullName>
    </submittedName>
</protein>
<evidence type="ECO:0000256" key="1">
    <source>
        <dbReference type="ARBA" id="ARBA00004418"/>
    </source>
</evidence>
<organism evidence="5">
    <name type="scientific">Gracilinema caldarium</name>
    <dbReference type="NCBI Taxonomy" id="215591"/>
    <lineage>
        <taxon>Bacteria</taxon>
        <taxon>Pseudomonadati</taxon>
        <taxon>Spirochaetota</taxon>
        <taxon>Spirochaetia</taxon>
        <taxon>Spirochaetales</taxon>
        <taxon>Breznakiellaceae</taxon>
        <taxon>Gracilinema</taxon>
    </lineage>
</organism>
<dbReference type="GO" id="GO:0042597">
    <property type="term" value="C:periplasmic space"/>
    <property type="evidence" value="ECO:0007669"/>
    <property type="project" value="UniProtKB-SubCell"/>
</dbReference>
<sequence>MKKYLAVIAACSIAATAFASGSNELVINSYMSDQAPKETFQKLVDDFQKKNPDIKVTVNTTAHEQFKTLLPSWLTSKQAPDVVTWFAGYRMQAFAEKGLLEPINDVFPGGSFEAEFPPAFKTASSYNGNIYFMPQSWYWWAVYYNKDVFARLNLSIPKTADEFMAVCDKLKAAGIAPIAIGAKDTWTAGGWFDYMDSAVNGGEFHVKLTKGEVPYTDPAVKKTFGYIAEMAKRGYFMPNAASYSWQEAANVLFRGEAGMYLMGQFIKDVAPADVKDKIDFFRFPSFGRSDYAVDTPTDGFMIPKNAKNKEAAKKFMAYLATAEAQEMFCKPLGRLAANKKVPVPNADAQRGLDMVLGAKTAMQFYDRDAPEEMAAKGMNAIVDIIANPGQLDSILTALDKERVRIYSK</sequence>
<comment type="caution">
    <text evidence="5">The sequence shown here is derived from an EMBL/GenBank/DDBJ whole genome shotgun (WGS) entry which is preliminary data.</text>
</comment>
<dbReference type="AlphaFoldDB" id="A0A7C3E4Y2"/>
<dbReference type="SUPFAM" id="SSF53850">
    <property type="entry name" value="Periplasmic binding protein-like II"/>
    <property type="match status" value="1"/>
</dbReference>
<proteinExistence type="inferred from homology"/>
<comment type="similarity">
    <text evidence="2">Belongs to the bacterial solute-binding protein 1 family.</text>
</comment>
<evidence type="ECO:0000256" key="3">
    <source>
        <dbReference type="ARBA" id="ARBA00022448"/>
    </source>
</evidence>
<dbReference type="InterPro" id="IPR050490">
    <property type="entry name" value="Bact_solute-bd_prot1"/>
</dbReference>
<gene>
    <name evidence="5" type="ORF">ENS59_06855</name>
</gene>
<evidence type="ECO:0000256" key="4">
    <source>
        <dbReference type="SAM" id="SignalP"/>
    </source>
</evidence>